<evidence type="ECO:0000256" key="3">
    <source>
        <dbReference type="ARBA" id="ARBA00023163"/>
    </source>
</evidence>
<keyword evidence="2 5" id="KW-0238">DNA-binding</keyword>
<keyword evidence="3" id="KW-0804">Transcription</keyword>
<dbReference type="PANTHER" id="PTHR11019">
    <property type="entry name" value="HTH-TYPE TRANSCRIPTIONAL REGULATOR NIMR"/>
    <property type="match status" value="1"/>
</dbReference>
<dbReference type="SUPFAM" id="SSF51215">
    <property type="entry name" value="Regulatory protein AraC"/>
    <property type="match status" value="1"/>
</dbReference>
<dbReference type="InterPro" id="IPR037923">
    <property type="entry name" value="HTH-like"/>
</dbReference>
<dbReference type="InterPro" id="IPR009057">
    <property type="entry name" value="Homeodomain-like_sf"/>
</dbReference>
<dbReference type="GO" id="GO:0003700">
    <property type="term" value="F:DNA-binding transcription factor activity"/>
    <property type="evidence" value="ECO:0007669"/>
    <property type="project" value="InterPro"/>
</dbReference>
<gene>
    <name evidence="5" type="ORF">SAMEA4412673_00089</name>
</gene>
<proteinExistence type="predicted"/>
<dbReference type="PROSITE" id="PS01124">
    <property type="entry name" value="HTH_ARAC_FAMILY_2"/>
    <property type="match status" value="1"/>
</dbReference>
<dbReference type="KEGG" id="smiz:4412673_00089"/>
<evidence type="ECO:0000256" key="1">
    <source>
        <dbReference type="ARBA" id="ARBA00023015"/>
    </source>
</evidence>
<feature type="domain" description="HTH araC/xylS-type" evidence="4">
    <location>
        <begin position="159"/>
        <end position="257"/>
    </location>
</feature>
<reference evidence="5 6" key="1">
    <citation type="submission" date="2017-06" db="EMBL/GenBank/DDBJ databases">
        <authorList>
            <consortium name="Pathogen Informatics"/>
        </authorList>
    </citation>
    <scope>NUCLEOTIDE SEQUENCE [LARGE SCALE GENOMIC DNA]</scope>
    <source>
        <strain evidence="5 6">NCTC12149</strain>
    </source>
</reference>
<dbReference type="GO" id="GO:0043565">
    <property type="term" value="F:sequence-specific DNA binding"/>
    <property type="evidence" value="ECO:0007669"/>
    <property type="project" value="InterPro"/>
</dbReference>
<evidence type="ECO:0000256" key="2">
    <source>
        <dbReference type="ARBA" id="ARBA00023125"/>
    </source>
</evidence>
<name>A0AAJ4X8Y7_9SPHI</name>
<dbReference type="InterPro" id="IPR003313">
    <property type="entry name" value="AraC-bd"/>
</dbReference>
<evidence type="ECO:0000313" key="6">
    <source>
        <dbReference type="Proteomes" id="UP000215355"/>
    </source>
</evidence>
<dbReference type="SUPFAM" id="SSF46689">
    <property type="entry name" value="Homeodomain-like"/>
    <property type="match status" value="2"/>
</dbReference>
<organism evidence="5 6">
    <name type="scientific">Sphingobacterium mizutaii</name>
    <dbReference type="NCBI Taxonomy" id="1010"/>
    <lineage>
        <taxon>Bacteria</taxon>
        <taxon>Pseudomonadati</taxon>
        <taxon>Bacteroidota</taxon>
        <taxon>Sphingobacteriia</taxon>
        <taxon>Sphingobacteriales</taxon>
        <taxon>Sphingobacteriaceae</taxon>
        <taxon>Sphingobacterium</taxon>
    </lineage>
</organism>
<dbReference type="Gene3D" id="1.10.10.60">
    <property type="entry name" value="Homeodomain-like"/>
    <property type="match status" value="2"/>
</dbReference>
<dbReference type="SMART" id="SM00342">
    <property type="entry name" value="HTH_ARAC"/>
    <property type="match status" value="1"/>
</dbReference>
<dbReference type="Pfam" id="PF12833">
    <property type="entry name" value="HTH_18"/>
    <property type="match status" value="1"/>
</dbReference>
<protein>
    <submittedName>
        <fullName evidence="5">DNA-binding transcriptional regulator AraC</fullName>
    </submittedName>
</protein>
<dbReference type="PANTHER" id="PTHR11019:SF159">
    <property type="entry name" value="TRANSCRIPTIONAL REGULATOR-RELATED"/>
    <property type="match status" value="1"/>
</dbReference>
<sequence length="261" mass="30484">MEKDFLKWVSTEDNQVLTFQMKPEHFDFHSHAKAQLTLLEGGITYLHTQEKAYFIPSYHYVWIPPHLEHKFSHQREQHVLVRNLYIPLNKKQLKPFHQEIGIFPAHPLIIETLKFCGTSIYTKGQEQYNFLYSLVQLLPQLSPMRFSLSLPTSNQHQLMPILSYISNQLHTDLRLEVIAIKFNLGVRSLSRLFEQHLHTSFLQFVKTARIIRSIELILAKEKSISEISYAVGYKSIASFSNTFLQTTGKRPTDFANDLLLK</sequence>
<evidence type="ECO:0000313" key="5">
    <source>
        <dbReference type="EMBL" id="SNV35868.1"/>
    </source>
</evidence>
<evidence type="ECO:0000259" key="4">
    <source>
        <dbReference type="PROSITE" id="PS01124"/>
    </source>
</evidence>
<dbReference type="Pfam" id="PF02311">
    <property type="entry name" value="AraC_binding"/>
    <property type="match status" value="1"/>
</dbReference>
<dbReference type="RefSeq" id="WP_093100100.1">
    <property type="nucleotide sequence ID" value="NZ_DAMBSL010000002.1"/>
</dbReference>
<dbReference type="InterPro" id="IPR018060">
    <property type="entry name" value="HTH_AraC"/>
</dbReference>
<dbReference type="Proteomes" id="UP000215355">
    <property type="component" value="Chromosome 1"/>
</dbReference>
<accession>A0AAJ4X8Y7</accession>
<dbReference type="EMBL" id="LT906468">
    <property type="protein sequence ID" value="SNV35868.1"/>
    <property type="molecule type" value="Genomic_DNA"/>
</dbReference>
<keyword evidence="1" id="KW-0805">Transcription regulation</keyword>
<dbReference type="AlphaFoldDB" id="A0AAJ4X8Y7"/>